<comment type="catalytic activity">
    <reaction evidence="1">
        <text>ATP + protein L-histidine = ADP + protein N-phospho-L-histidine.</text>
        <dbReference type="EC" id="2.7.13.3"/>
    </reaction>
</comment>
<keyword evidence="13" id="KW-1185">Reference proteome</keyword>
<dbReference type="GO" id="GO:0004673">
    <property type="term" value="F:protein histidine kinase activity"/>
    <property type="evidence" value="ECO:0007669"/>
    <property type="project" value="UniProtKB-EC"/>
</dbReference>
<dbReference type="PANTHER" id="PTHR41523:SF8">
    <property type="entry name" value="ETHYLENE RESPONSE SENSOR PROTEIN"/>
    <property type="match status" value="1"/>
</dbReference>
<feature type="transmembrane region" description="Helical" evidence="10">
    <location>
        <begin position="280"/>
        <end position="300"/>
    </location>
</feature>
<keyword evidence="9" id="KW-0175">Coiled coil</keyword>
<dbReference type="Gene3D" id="3.30.450.20">
    <property type="entry name" value="PAS domain"/>
    <property type="match status" value="2"/>
</dbReference>
<keyword evidence="4" id="KW-0597">Phosphoprotein</keyword>
<evidence type="ECO:0000256" key="5">
    <source>
        <dbReference type="ARBA" id="ARBA00022679"/>
    </source>
</evidence>
<evidence type="ECO:0000256" key="8">
    <source>
        <dbReference type="ARBA" id="ARBA00022840"/>
    </source>
</evidence>
<dbReference type="Proteomes" id="UP000054935">
    <property type="component" value="Unassembled WGS sequence"/>
</dbReference>
<keyword evidence="7 12" id="KW-0418">Kinase</keyword>
<feature type="transmembrane region" description="Helical" evidence="10">
    <location>
        <begin position="12"/>
        <end position="32"/>
    </location>
</feature>
<dbReference type="InterPro" id="IPR011495">
    <property type="entry name" value="Sig_transdc_His_kin_sub2_dim/P"/>
</dbReference>
<keyword evidence="10" id="KW-0472">Membrane</keyword>
<dbReference type="InterPro" id="IPR036890">
    <property type="entry name" value="HATPase_C_sf"/>
</dbReference>
<evidence type="ECO:0000313" key="13">
    <source>
        <dbReference type="Proteomes" id="UP000054935"/>
    </source>
</evidence>
<dbReference type="Pfam" id="PF07568">
    <property type="entry name" value="HisKA_2"/>
    <property type="match status" value="1"/>
</dbReference>
<proteinExistence type="predicted"/>
<dbReference type="EMBL" id="CYSE01000001">
    <property type="protein sequence ID" value="CUH75633.1"/>
    <property type="molecule type" value="Genomic_DNA"/>
</dbReference>
<dbReference type="GO" id="GO:0005524">
    <property type="term" value="F:ATP binding"/>
    <property type="evidence" value="ECO:0007669"/>
    <property type="project" value="UniProtKB-KW"/>
</dbReference>
<evidence type="ECO:0000256" key="6">
    <source>
        <dbReference type="ARBA" id="ARBA00022741"/>
    </source>
</evidence>
<dbReference type="OrthoDB" id="9767435at2"/>
<dbReference type="STRING" id="441103.TRN7648_00537"/>
<dbReference type="InterPro" id="IPR003660">
    <property type="entry name" value="HAMP_dom"/>
</dbReference>
<dbReference type="RefSeq" id="WP_083499737.1">
    <property type="nucleotide sequence ID" value="NZ_CYSE01000001.1"/>
</dbReference>
<feature type="coiled-coil region" evidence="9">
    <location>
        <begin position="337"/>
        <end position="371"/>
    </location>
</feature>
<gene>
    <name evidence="12" type="primary">pdtaS_1</name>
    <name evidence="12" type="ORF">TRN7648_00537</name>
</gene>
<dbReference type="EC" id="2.7.13.3" evidence="3"/>
<feature type="domain" description="HAMP" evidence="11">
    <location>
        <begin position="302"/>
        <end position="356"/>
    </location>
</feature>
<dbReference type="PANTHER" id="PTHR41523">
    <property type="entry name" value="TWO-COMPONENT SYSTEM SENSOR PROTEIN"/>
    <property type="match status" value="1"/>
</dbReference>
<keyword evidence="10" id="KW-1133">Transmembrane helix</keyword>
<dbReference type="GO" id="GO:0007165">
    <property type="term" value="P:signal transduction"/>
    <property type="evidence" value="ECO:0007669"/>
    <property type="project" value="InterPro"/>
</dbReference>
<evidence type="ECO:0000256" key="10">
    <source>
        <dbReference type="SAM" id="Phobius"/>
    </source>
</evidence>
<evidence type="ECO:0000313" key="12">
    <source>
        <dbReference type="EMBL" id="CUH75633.1"/>
    </source>
</evidence>
<evidence type="ECO:0000256" key="7">
    <source>
        <dbReference type="ARBA" id="ARBA00022777"/>
    </source>
</evidence>
<dbReference type="Gene3D" id="3.30.565.10">
    <property type="entry name" value="Histidine kinase-like ATPase, C-terminal domain"/>
    <property type="match status" value="1"/>
</dbReference>
<keyword evidence="6" id="KW-0547">Nucleotide-binding</keyword>
<dbReference type="SUPFAM" id="SSF55874">
    <property type="entry name" value="ATPase domain of HSP90 chaperone/DNA topoisomerase II/histidine kinase"/>
    <property type="match status" value="1"/>
</dbReference>
<keyword evidence="5 12" id="KW-0808">Transferase</keyword>
<dbReference type="PROSITE" id="PS50885">
    <property type="entry name" value="HAMP"/>
    <property type="match status" value="1"/>
</dbReference>
<evidence type="ECO:0000256" key="1">
    <source>
        <dbReference type="ARBA" id="ARBA00000085"/>
    </source>
</evidence>
<dbReference type="AlphaFoldDB" id="A0A0N7LYR9"/>
<name>A0A0N7LYR9_9RHOB</name>
<comment type="subcellular location">
    <subcellularLocation>
        <location evidence="2">Membrane</location>
    </subcellularLocation>
</comment>
<evidence type="ECO:0000259" key="11">
    <source>
        <dbReference type="PROSITE" id="PS50885"/>
    </source>
</evidence>
<accession>A0A0N7LYR9</accession>
<keyword evidence="8" id="KW-0067">ATP-binding</keyword>
<organism evidence="12 13">
    <name type="scientific">Tropicibacter naphthalenivorans</name>
    <dbReference type="NCBI Taxonomy" id="441103"/>
    <lineage>
        <taxon>Bacteria</taxon>
        <taxon>Pseudomonadati</taxon>
        <taxon>Pseudomonadota</taxon>
        <taxon>Alphaproteobacteria</taxon>
        <taxon>Rhodobacterales</taxon>
        <taxon>Roseobacteraceae</taxon>
        <taxon>Tropicibacter</taxon>
    </lineage>
</organism>
<protein>
    <recommendedName>
        <fullName evidence="3">histidine kinase</fullName>
        <ecNumber evidence="3">2.7.13.3</ecNumber>
    </recommendedName>
</protein>
<evidence type="ECO:0000256" key="4">
    <source>
        <dbReference type="ARBA" id="ARBA00022553"/>
    </source>
</evidence>
<sequence length="579" mass="63124">MRRLGTFARSLSARVVVLMTLALLPLGILSLYQTKTVMDEAQVFTRASLMSETVAASHAERELFQQALGAAQGLGAMAMSAAGPLCQTAMADFVTAHPVFVFAGFIQTDGQMVCSSSDQVYDFAGTAEFEEAIRENGPVINMRHQGVVSGESVAIVIQPIYRDNDLRGLAVVSIPHRVANGTLNLVDTPEPKDLRLLTVNAKGEIVVSNDGAEDAEQLLPRDVQPEQLVGIAGSTFEATARNGERRLFAVSELLPGSVVLVGSAPYDFGDGLVSSLQTRLALAFPLLMWITGIVVAYLGMQRLVVRHVRGLRSAMRRFALGDRTVGSLTLDNPAEELAEAERAFNRMALLISEAEQRRDQDLRDKKVLLKEVHHRVKNNLQLIASIMNMQMRTATSAEARFLLEGLQRRVRGLAMLHRALYAAPDLTTVDGADLLQAVVDDATQALLAPNIELTTDLANVELYPDQAVPLSMLSAEALTNALKYATASSKGDARIKVELHVTDDASQVTLRICNTKNDKAVNEHFDSLQSSGLGRKLMRAFEAQLDTRAEVVDEEGCYTYSVTFERVDFEPEKKGERAA</sequence>
<evidence type="ECO:0000256" key="3">
    <source>
        <dbReference type="ARBA" id="ARBA00012438"/>
    </source>
</evidence>
<reference evidence="12 13" key="1">
    <citation type="submission" date="2015-09" db="EMBL/GenBank/DDBJ databases">
        <authorList>
            <consortium name="Swine Surveillance"/>
        </authorList>
    </citation>
    <scope>NUCLEOTIDE SEQUENCE [LARGE SCALE GENOMIC DNA]</scope>
    <source>
        <strain evidence="12 13">CECT 7648</strain>
    </source>
</reference>
<evidence type="ECO:0000256" key="9">
    <source>
        <dbReference type="SAM" id="Coils"/>
    </source>
</evidence>
<evidence type="ECO:0000256" key="2">
    <source>
        <dbReference type="ARBA" id="ARBA00004370"/>
    </source>
</evidence>
<keyword evidence="10" id="KW-0812">Transmembrane</keyword>
<dbReference type="GO" id="GO:0016020">
    <property type="term" value="C:membrane"/>
    <property type="evidence" value="ECO:0007669"/>
    <property type="project" value="UniProtKB-SubCell"/>
</dbReference>